<sequence>MPQCLRRVIALLICFVFALNMAGLPKAEAFSLISTKQEVAIGRDVAQQLEKQYGLVEDRELQERVNRIGQSMVAVSDRKSLTYSFKVLNSKEVNALAAPGGYVYVFQGLVDLMPSDDELAGVIGHEIGHITERHTVKQMEKSLGMGILFGAVFGSNGVLLQNLALNAIMAGYSRDDERESDKLGFLHSYKAGYNPYSMVMGLQKLSELNQKYQQNLFSDHPEGRARVALVKKYMDEAKIRPQVVLLEEGNSAQILDGEWKLPPITATFDGYKPLLRAYFAAGTLYRLSQLADYSDDKFITESDGTNCTIYYDDQKVITLTPDDAAASGTSVMDFAGSYIAKIKEWK</sequence>
<keyword evidence="6" id="KW-0482">Metalloprotease</keyword>
<evidence type="ECO:0000256" key="4">
    <source>
        <dbReference type="ARBA" id="ARBA00022801"/>
    </source>
</evidence>
<dbReference type="GO" id="GO:0051603">
    <property type="term" value="P:proteolysis involved in protein catabolic process"/>
    <property type="evidence" value="ECO:0007669"/>
    <property type="project" value="TreeGrafter"/>
</dbReference>
<evidence type="ECO:0000256" key="6">
    <source>
        <dbReference type="ARBA" id="ARBA00023049"/>
    </source>
</evidence>
<accession>A0A644TSM7</accession>
<dbReference type="InterPro" id="IPR051156">
    <property type="entry name" value="Mito/Outer_Membr_Metalloprot"/>
</dbReference>
<dbReference type="AlphaFoldDB" id="A0A644TSM7"/>
<keyword evidence="2 8" id="KW-0645">Protease</keyword>
<keyword evidence="3" id="KW-0479">Metal-binding</keyword>
<organism evidence="8">
    <name type="scientific">bioreactor metagenome</name>
    <dbReference type="NCBI Taxonomy" id="1076179"/>
    <lineage>
        <taxon>unclassified sequences</taxon>
        <taxon>metagenomes</taxon>
        <taxon>ecological metagenomes</taxon>
    </lineage>
</organism>
<name>A0A644TSM7_9ZZZZ</name>
<feature type="domain" description="Peptidase M48" evidence="7">
    <location>
        <begin position="62"/>
        <end position="232"/>
    </location>
</feature>
<dbReference type="GO" id="GO:0016020">
    <property type="term" value="C:membrane"/>
    <property type="evidence" value="ECO:0007669"/>
    <property type="project" value="TreeGrafter"/>
</dbReference>
<dbReference type="PANTHER" id="PTHR22726">
    <property type="entry name" value="METALLOENDOPEPTIDASE OMA1"/>
    <property type="match status" value="1"/>
</dbReference>
<evidence type="ECO:0000256" key="5">
    <source>
        <dbReference type="ARBA" id="ARBA00022833"/>
    </source>
</evidence>
<dbReference type="Pfam" id="PF01435">
    <property type="entry name" value="Peptidase_M48"/>
    <property type="match status" value="1"/>
</dbReference>
<reference evidence="8" key="1">
    <citation type="submission" date="2019-08" db="EMBL/GenBank/DDBJ databases">
        <authorList>
            <person name="Kucharzyk K."/>
            <person name="Murdoch R.W."/>
            <person name="Higgins S."/>
            <person name="Loffler F."/>
        </authorList>
    </citation>
    <scope>NUCLEOTIDE SEQUENCE</scope>
</reference>
<dbReference type="EMBL" id="VSSQ01000046">
    <property type="protein sequence ID" value="MPL69262.1"/>
    <property type="molecule type" value="Genomic_DNA"/>
</dbReference>
<evidence type="ECO:0000256" key="3">
    <source>
        <dbReference type="ARBA" id="ARBA00022723"/>
    </source>
</evidence>
<evidence type="ECO:0000256" key="2">
    <source>
        <dbReference type="ARBA" id="ARBA00022670"/>
    </source>
</evidence>
<keyword evidence="4 8" id="KW-0378">Hydrolase</keyword>
<evidence type="ECO:0000313" key="8">
    <source>
        <dbReference type="EMBL" id="MPL69262.1"/>
    </source>
</evidence>
<evidence type="ECO:0000259" key="7">
    <source>
        <dbReference type="Pfam" id="PF01435"/>
    </source>
</evidence>
<dbReference type="CDD" id="cd07333">
    <property type="entry name" value="M48C_bepA_like"/>
    <property type="match status" value="1"/>
</dbReference>
<dbReference type="InterPro" id="IPR001915">
    <property type="entry name" value="Peptidase_M48"/>
</dbReference>
<proteinExistence type="predicted"/>
<dbReference type="Gene3D" id="3.30.2010.10">
    <property type="entry name" value="Metalloproteases ('zincins'), catalytic domain"/>
    <property type="match status" value="1"/>
</dbReference>
<dbReference type="GO" id="GO:0046872">
    <property type="term" value="F:metal ion binding"/>
    <property type="evidence" value="ECO:0007669"/>
    <property type="project" value="UniProtKB-KW"/>
</dbReference>
<comment type="cofactor">
    <cofactor evidence="1">
        <name>Zn(2+)</name>
        <dbReference type="ChEBI" id="CHEBI:29105"/>
    </cofactor>
</comment>
<protein>
    <submittedName>
        <fullName evidence="8">Beta-barrel assembly-enhancing protease</fullName>
        <ecNumber evidence="8">3.4.-.-</ecNumber>
    </submittedName>
</protein>
<dbReference type="GO" id="GO:0004222">
    <property type="term" value="F:metalloendopeptidase activity"/>
    <property type="evidence" value="ECO:0007669"/>
    <property type="project" value="InterPro"/>
</dbReference>
<keyword evidence="5" id="KW-0862">Zinc</keyword>
<dbReference type="EC" id="3.4.-.-" evidence="8"/>
<evidence type="ECO:0000256" key="1">
    <source>
        <dbReference type="ARBA" id="ARBA00001947"/>
    </source>
</evidence>
<gene>
    <name evidence="8" type="primary">bepA_8</name>
    <name evidence="8" type="ORF">SDC9_14998</name>
</gene>
<comment type="caution">
    <text evidence="8">The sequence shown here is derived from an EMBL/GenBank/DDBJ whole genome shotgun (WGS) entry which is preliminary data.</text>
</comment>
<dbReference type="PANTHER" id="PTHR22726:SF1">
    <property type="entry name" value="METALLOENDOPEPTIDASE OMA1, MITOCHONDRIAL"/>
    <property type="match status" value="1"/>
</dbReference>